<comment type="caution">
    <text evidence="3">The sequence shown here is derived from an EMBL/GenBank/DDBJ whole genome shotgun (WGS) entry which is preliminary data.</text>
</comment>
<proteinExistence type="predicted"/>
<evidence type="ECO:0000259" key="2">
    <source>
        <dbReference type="Pfam" id="PF07885"/>
    </source>
</evidence>
<reference evidence="3" key="1">
    <citation type="submission" date="2013-08" db="EMBL/GenBank/DDBJ databases">
        <authorList>
            <person name="Mendez C."/>
            <person name="Richter M."/>
            <person name="Ferrer M."/>
            <person name="Sanchez J."/>
        </authorList>
    </citation>
    <scope>NUCLEOTIDE SEQUENCE</scope>
</reference>
<dbReference type="GO" id="GO:0005886">
    <property type="term" value="C:plasma membrane"/>
    <property type="evidence" value="ECO:0007669"/>
    <property type="project" value="TreeGrafter"/>
</dbReference>
<dbReference type="Gene3D" id="1.10.287.70">
    <property type="match status" value="1"/>
</dbReference>
<evidence type="ECO:0000256" key="1">
    <source>
        <dbReference type="SAM" id="Phobius"/>
    </source>
</evidence>
<keyword evidence="1" id="KW-1133">Transmembrane helix</keyword>
<dbReference type="AlphaFoldDB" id="T0ZLR1"/>
<dbReference type="PANTHER" id="PTHR11767">
    <property type="entry name" value="INWARD RECTIFIER POTASSIUM CHANNEL"/>
    <property type="match status" value="1"/>
</dbReference>
<dbReference type="GO" id="GO:1990573">
    <property type="term" value="P:potassium ion import across plasma membrane"/>
    <property type="evidence" value="ECO:0007669"/>
    <property type="project" value="TreeGrafter"/>
</dbReference>
<sequence>MNGRSEVTTLARRTVIRRAGTPVPRSAPIVQTLTTGRRFVRHGLPRRRWQDLYHVYMTISWPRLFASFAAFLTVFNLLFAGVYWLREAGIAQLNPPGFWGCFFFSVETLATVGYGDMHPQTLFAHVVASVEIFTGMMSLAVIAGMMFARFSRPTARILFARYAVIRPLDGAPTLMLRAANERGN</sequence>
<dbReference type="Pfam" id="PF07885">
    <property type="entry name" value="Ion_trans_2"/>
    <property type="match status" value="1"/>
</dbReference>
<organism evidence="3">
    <name type="scientific">mine drainage metagenome</name>
    <dbReference type="NCBI Taxonomy" id="410659"/>
    <lineage>
        <taxon>unclassified sequences</taxon>
        <taxon>metagenomes</taxon>
        <taxon>ecological metagenomes</taxon>
    </lineage>
</organism>
<keyword evidence="1" id="KW-0812">Transmembrane</keyword>
<reference evidence="3" key="2">
    <citation type="journal article" date="2014" name="ISME J.">
        <title>Microbial stratification in low pH oxic and suboxic macroscopic growths along an acid mine drainage.</title>
        <authorList>
            <person name="Mendez-Garcia C."/>
            <person name="Mesa V."/>
            <person name="Sprenger R.R."/>
            <person name="Richter M."/>
            <person name="Diez M.S."/>
            <person name="Solano J."/>
            <person name="Bargiela R."/>
            <person name="Golyshina O.V."/>
            <person name="Manteca A."/>
            <person name="Ramos J.L."/>
            <person name="Gallego J.R."/>
            <person name="Llorente I."/>
            <person name="Martins Dos Santos V.A."/>
            <person name="Jensen O.N."/>
            <person name="Pelaez A.I."/>
            <person name="Sanchez J."/>
            <person name="Ferrer M."/>
        </authorList>
    </citation>
    <scope>NUCLEOTIDE SEQUENCE</scope>
</reference>
<gene>
    <name evidence="3" type="ORF">B2A_14029</name>
</gene>
<feature type="transmembrane region" description="Helical" evidence="1">
    <location>
        <begin position="97"/>
        <end position="114"/>
    </location>
</feature>
<feature type="transmembrane region" description="Helical" evidence="1">
    <location>
        <begin position="64"/>
        <end position="85"/>
    </location>
</feature>
<dbReference type="SUPFAM" id="SSF81324">
    <property type="entry name" value="Voltage-gated potassium channels"/>
    <property type="match status" value="1"/>
</dbReference>
<dbReference type="GO" id="GO:0034765">
    <property type="term" value="P:regulation of monoatomic ion transmembrane transport"/>
    <property type="evidence" value="ECO:0007669"/>
    <property type="project" value="TreeGrafter"/>
</dbReference>
<evidence type="ECO:0000313" key="3">
    <source>
        <dbReference type="EMBL" id="EQD30725.1"/>
    </source>
</evidence>
<dbReference type="InterPro" id="IPR013099">
    <property type="entry name" value="K_chnl_dom"/>
</dbReference>
<dbReference type="Gene3D" id="2.60.40.1400">
    <property type="entry name" value="G protein-activated inward rectifier potassium channel 1"/>
    <property type="match status" value="1"/>
</dbReference>
<dbReference type="GO" id="GO:0005242">
    <property type="term" value="F:inward rectifier potassium channel activity"/>
    <property type="evidence" value="ECO:0007669"/>
    <property type="project" value="InterPro"/>
</dbReference>
<dbReference type="PANTHER" id="PTHR11767:SF102">
    <property type="entry name" value="INWARDLY RECTIFYING POTASSIUM CHANNEL 1, ISOFORM F"/>
    <property type="match status" value="1"/>
</dbReference>
<protein>
    <submittedName>
        <fullName evidence="3">K channel inward rectifier conserved region 2 domain protein</fullName>
    </submittedName>
</protein>
<dbReference type="InterPro" id="IPR016449">
    <property type="entry name" value="K_chnl_inward-rec_Kir"/>
</dbReference>
<feature type="transmembrane region" description="Helical" evidence="1">
    <location>
        <begin position="126"/>
        <end position="148"/>
    </location>
</feature>
<accession>T0ZLR1</accession>
<feature type="domain" description="Potassium channel" evidence="2">
    <location>
        <begin position="75"/>
        <end position="150"/>
    </location>
</feature>
<keyword evidence="1" id="KW-0472">Membrane</keyword>
<dbReference type="EMBL" id="AUZZ01010168">
    <property type="protein sequence ID" value="EQD30725.1"/>
    <property type="molecule type" value="Genomic_DNA"/>
</dbReference>
<dbReference type="InterPro" id="IPR013518">
    <property type="entry name" value="K_chnl_inward-rec_Kir_cyto"/>
</dbReference>
<name>T0ZLR1_9ZZZZ</name>